<feature type="transmembrane region" description="Helical" evidence="1">
    <location>
        <begin position="414"/>
        <end position="432"/>
    </location>
</feature>
<organism evidence="3 4">
    <name type="scientific">Acetobacterium fimetarium</name>
    <dbReference type="NCBI Taxonomy" id="52691"/>
    <lineage>
        <taxon>Bacteria</taxon>
        <taxon>Bacillati</taxon>
        <taxon>Bacillota</taxon>
        <taxon>Clostridia</taxon>
        <taxon>Eubacteriales</taxon>
        <taxon>Eubacteriaceae</taxon>
        <taxon>Acetobacterium</taxon>
    </lineage>
</organism>
<keyword evidence="1" id="KW-0812">Transmembrane</keyword>
<keyword evidence="2" id="KW-0732">Signal</keyword>
<comment type="caution">
    <text evidence="3">The sequence shown here is derived from an EMBL/GenBank/DDBJ whole genome shotgun (WGS) entry which is preliminary data.</text>
</comment>
<evidence type="ECO:0000256" key="1">
    <source>
        <dbReference type="SAM" id="Phobius"/>
    </source>
</evidence>
<reference evidence="3 4" key="1">
    <citation type="journal article" date="2020" name="mSystems">
        <title>Defining Genomic and Predicted Metabolic Features of the Acetobacterium Genus.</title>
        <authorList>
            <person name="Ross D.E."/>
            <person name="Marshall C.W."/>
            <person name="Gulliver D."/>
            <person name="May H.D."/>
            <person name="Norman R.S."/>
        </authorList>
    </citation>
    <scope>NUCLEOTIDE SEQUENCE [LARGE SCALE GENOMIC DNA]</scope>
    <source>
        <strain evidence="3 4">DSM 8238</strain>
    </source>
</reference>
<name>A0ABR6WQZ0_9FIRM</name>
<keyword evidence="1" id="KW-0472">Membrane</keyword>
<keyword evidence="4" id="KW-1185">Reference proteome</keyword>
<feature type="chain" id="PRO_5046422196" evidence="2">
    <location>
        <begin position="28"/>
        <end position="438"/>
    </location>
</feature>
<dbReference type="NCBIfam" id="TIGR01167">
    <property type="entry name" value="LPXTG_anchor"/>
    <property type="match status" value="1"/>
</dbReference>
<feature type="signal peptide" evidence="2">
    <location>
        <begin position="1"/>
        <end position="27"/>
    </location>
</feature>
<dbReference type="EMBL" id="WJBC01000001">
    <property type="protein sequence ID" value="MBC3802907.1"/>
    <property type="molecule type" value="Genomic_DNA"/>
</dbReference>
<sequence>MKKMSKWMSLLMVLAMIFMLVPAPALAAGSEETAATATRDKNIVLVTNEVVTDQAIVSEPAATDKTADTAAVLQQTATDKTAVTADTIVETPVVPEQPVAAANKTAAVDTETVNTQAASYLCLTQNGMIIDVLAANTGADYAYDAAANQLTLNNFVGEELNAVSVADTFKLVLLGNNVLKTNAGFAVNVVGDMNLSGAGSLAAAGQSTDVLKGGGISVIGNLVIDSGTYDITATGNDGSRTAVGIVTGEDDGAITPGNLTINGGDIDIASVNTGLGSAYGLFAFGNQTINGGNINVSTECIKDYSTGIGAYNGDLVFNGGVTAVNAISHIGEAAALFSNQNIIINNGILDLCTAGVVAQALDCEGGIYINPCYGNVDLTASCLYLDPLCSKQFAKHHAASSNPKTGVETTTADALIAGIALLSLMGLAMIVSKREVKA</sequence>
<dbReference type="Proteomes" id="UP000603234">
    <property type="component" value="Unassembled WGS sequence"/>
</dbReference>
<protein>
    <submittedName>
        <fullName evidence="3">LPXTG cell wall anchor domain-containing protein</fullName>
    </submittedName>
</protein>
<evidence type="ECO:0000313" key="3">
    <source>
        <dbReference type="EMBL" id="MBC3802907.1"/>
    </source>
</evidence>
<accession>A0ABR6WQZ0</accession>
<proteinExistence type="predicted"/>
<dbReference type="RefSeq" id="WP_186840829.1">
    <property type="nucleotide sequence ID" value="NZ_WJBC01000001.1"/>
</dbReference>
<gene>
    <name evidence="3" type="ORF">GH808_00425</name>
</gene>
<evidence type="ECO:0000313" key="4">
    <source>
        <dbReference type="Proteomes" id="UP000603234"/>
    </source>
</evidence>
<keyword evidence="1" id="KW-1133">Transmembrane helix</keyword>
<evidence type="ECO:0000256" key="2">
    <source>
        <dbReference type="SAM" id="SignalP"/>
    </source>
</evidence>